<name>A0A5C1E5Z7_9RHOO</name>
<accession>A0A5C1E5Z7</accession>
<evidence type="ECO:0000259" key="1">
    <source>
        <dbReference type="Pfam" id="PF13098"/>
    </source>
</evidence>
<dbReference type="Gene3D" id="3.40.30.10">
    <property type="entry name" value="Glutaredoxin"/>
    <property type="match status" value="1"/>
</dbReference>
<dbReference type="Proteomes" id="UP000323671">
    <property type="component" value="Chromosome"/>
</dbReference>
<dbReference type="InterPro" id="IPR012336">
    <property type="entry name" value="Thioredoxin-like_fold"/>
</dbReference>
<organism evidence="2 3">
    <name type="scientific">Oryzomicrobium terrae</name>
    <dbReference type="NCBI Taxonomy" id="1735038"/>
    <lineage>
        <taxon>Bacteria</taxon>
        <taxon>Pseudomonadati</taxon>
        <taxon>Pseudomonadota</taxon>
        <taxon>Betaproteobacteria</taxon>
        <taxon>Rhodocyclales</taxon>
        <taxon>Rhodocyclaceae</taxon>
        <taxon>Oryzomicrobium</taxon>
    </lineage>
</organism>
<dbReference type="SUPFAM" id="SSF52833">
    <property type="entry name" value="Thioredoxin-like"/>
    <property type="match status" value="1"/>
</dbReference>
<dbReference type="AlphaFoldDB" id="A0A5C1E5Z7"/>
<reference evidence="2 3" key="1">
    <citation type="submission" date="2017-07" db="EMBL/GenBank/DDBJ databases">
        <title>Complete genome sequence of Oryzomicrobium terrae TPP412.</title>
        <authorList>
            <person name="Chiu L.-W."/>
            <person name="Lo K.-J."/>
            <person name="Tsai Y.-M."/>
            <person name="Lin S.-S."/>
            <person name="Kuo C.-H."/>
            <person name="Liu C.-T."/>
        </authorList>
    </citation>
    <scope>NUCLEOTIDE SEQUENCE [LARGE SCALE GENOMIC DNA]</scope>
    <source>
        <strain evidence="2 3">TPP412</strain>
    </source>
</reference>
<evidence type="ECO:0000313" key="3">
    <source>
        <dbReference type="Proteomes" id="UP000323671"/>
    </source>
</evidence>
<keyword evidence="3" id="KW-1185">Reference proteome</keyword>
<dbReference type="Pfam" id="PF13098">
    <property type="entry name" value="Thioredoxin_2"/>
    <property type="match status" value="1"/>
</dbReference>
<gene>
    <name evidence="2" type="ORF">OTERR_05780</name>
</gene>
<evidence type="ECO:0000313" key="2">
    <source>
        <dbReference type="EMBL" id="QEL64054.1"/>
    </source>
</evidence>
<dbReference type="EMBL" id="CP022579">
    <property type="protein sequence ID" value="QEL64054.1"/>
    <property type="molecule type" value="Genomic_DNA"/>
</dbReference>
<proteinExistence type="predicted"/>
<sequence length="230" mass="24372">MTKILAWGRAVAAALTPVSTGFSPFFGQLFLTPDLIGDKAPGAARRHRGVRFGAGLAAALCVSALAGVAVAAPASAAVDEFAPPAAEAPRLPAKLTPLPRARDLQAEAARAARAGQPLVVLYSRRDCPWCEQVRREWLKPLADRQTDLVVRQVDQDSNAALRDFAGQATTHGAFAKARQVTLVPVVAFYGPDGRELTAAIVGVRLPDFYAAYLDESLKAARAALLAPPRR</sequence>
<dbReference type="KEGG" id="otr:OTERR_05780"/>
<dbReference type="InterPro" id="IPR036249">
    <property type="entry name" value="Thioredoxin-like_sf"/>
</dbReference>
<protein>
    <recommendedName>
        <fullName evidence="1">Thioredoxin-like fold domain-containing protein</fullName>
    </recommendedName>
</protein>
<feature type="domain" description="Thioredoxin-like fold" evidence="1">
    <location>
        <begin position="112"/>
        <end position="207"/>
    </location>
</feature>